<dbReference type="InterPro" id="IPR029058">
    <property type="entry name" value="AB_hydrolase_fold"/>
</dbReference>
<name>A0A838ZU91_9FLAO</name>
<dbReference type="Pfam" id="PF12146">
    <property type="entry name" value="Hydrolase_4"/>
    <property type="match status" value="1"/>
</dbReference>
<dbReference type="InterPro" id="IPR022742">
    <property type="entry name" value="Hydrolase_4"/>
</dbReference>
<feature type="domain" description="Serine aminopeptidase S33" evidence="1">
    <location>
        <begin position="8"/>
        <end position="128"/>
    </location>
</feature>
<evidence type="ECO:0000313" key="2">
    <source>
        <dbReference type="EMBL" id="MBA5630489.1"/>
    </source>
</evidence>
<dbReference type="PANTHER" id="PTHR12277">
    <property type="entry name" value="ALPHA/BETA HYDROLASE DOMAIN-CONTAINING PROTEIN"/>
    <property type="match status" value="1"/>
</dbReference>
<keyword evidence="3" id="KW-1185">Reference proteome</keyword>
<evidence type="ECO:0000259" key="1">
    <source>
        <dbReference type="Pfam" id="PF12146"/>
    </source>
</evidence>
<proteinExistence type="predicted"/>
<dbReference type="EMBL" id="JACDZE010000004">
    <property type="protein sequence ID" value="MBA5630489.1"/>
    <property type="molecule type" value="Genomic_DNA"/>
</dbReference>
<dbReference type="PANTHER" id="PTHR12277:SF81">
    <property type="entry name" value="PROTEIN ABHD13"/>
    <property type="match status" value="1"/>
</dbReference>
<keyword evidence="2" id="KW-0378">Hydrolase</keyword>
<comment type="caution">
    <text evidence="2">The sequence shown here is derived from an EMBL/GenBank/DDBJ whole genome shotgun (WGS) entry which is preliminary data.</text>
</comment>
<dbReference type="Gene3D" id="3.40.50.1820">
    <property type="entry name" value="alpha/beta hydrolase"/>
    <property type="match status" value="1"/>
</dbReference>
<reference evidence="2 3" key="1">
    <citation type="submission" date="2020-07" db="EMBL/GenBank/DDBJ databases">
        <title>Moheibacter lacus sp. nov., a member of the family Flavobacteriaceae isolated from freshwater lake sediment.</title>
        <authorList>
            <person name="Liu Y."/>
        </authorList>
    </citation>
    <scope>NUCLEOTIDE SEQUENCE [LARGE SCALE GENOMIC DNA]</scope>
    <source>
        <strain evidence="2 3">BDHS18</strain>
    </source>
</reference>
<dbReference type="RefSeq" id="WP_182044148.1">
    <property type="nucleotide sequence ID" value="NZ_JACDZE010000004.1"/>
</dbReference>
<organism evidence="2 3">
    <name type="scientific">Moheibacter lacus</name>
    <dbReference type="NCBI Taxonomy" id="2745851"/>
    <lineage>
        <taxon>Bacteria</taxon>
        <taxon>Pseudomonadati</taxon>
        <taxon>Bacteroidota</taxon>
        <taxon>Flavobacteriia</taxon>
        <taxon>Flavobacteriales</taxon>
        <taxon>Weeksellaceae</taxon>
        <taxon>Moheibacter</taxon>
    </lineage>
</organism>
<gene>
    <name evidence="2" type="ORF">HU137_11955</name>
</gene>
<sequence>MIHFKAKNPKGVVYYLHGNSGNLSGWGDIADTYLALGYNVLILDYRGFGKSEGEIESEKQFYDDVALGYGFLKERFNEDEIIVIGYSVETSAASHLASTNSPKLLILQAPYYNLTEIADTRFPFVPKFMLKYKFENQKHIEKTKCPVYIFHGDDDQTIFYEDAVKLKDHLKDKDRYITLNGQGHVGMNENIEFKEKLRELLN</sequence>
<dbReference type="AlphaFoldDB" id="A0A838ZU91"/>
<protein>
    <submittedName>
        <fullName evidence="2">Alpha/beta fold hydrolase</fullName>
    </submittedName>
</protein>
<dbReference type="GO" id="GO:0016787">
    <property type="term" value="F:hydrolase activity"/>
    <property type="evidence" value="ECO:0007669"/>
    <property type="project" value="UniProtKB-KW"/>
</dbReference>
<evidence type="ECO:0000313" key="3">
    <source>
        <dbReference type="Proteomes" id="UP000552241"/>
    </source>
</evidence>
<accession>A0A838ZU91</accession>
<dbReference type="Proteomes" id="UP000552241">
    <property type="component" value="Unassembled WGS sequence"/>
</dbReference>
<dbReference type="SUPFAM" id="SSF53474">
    <property type="entry name" value="alpha/beta-Hydrolases"/>
    <property type="match status" value="1"/>
</dbReference>